<dbReference type="RefSeq" id="WP_304392240.1">
    <property type="nucleotide sequence ID" value="NZ_JAUPBM010000025.1"/>
</dbReference>
<dbReference type="Proteomes" id="UP001175147">
    <property type="component" value="Unassembled WGS sequence"/>
</dbReference>
<keyword evidence="2" id="KW-1185">Reference proteome</keyword>
<accession>A0ABT8YV73</accession>
<name>A0ABT8YV73_9SPIR</name>
<evidence type="ECO:0000313" key="1">
    <source>
        <dbReference type="EMBL" id="MDO7019806.1"/>
    </source>
</evidence>
<reference evidence="1" key="1">
    <citation type="submission" date="2023-07" db="EMBL/GenBank/DDBJ databases">
        <title>Mucosal microbiota of week-old chicken and adult hens.</title>
        <authorList>
            <person name="Volf J."/>
            <person name="Karasova D."/>
            <person name="Crhanova M."/>
            <person name="Faldynova M."/>
            <person name="Prikrylova H."/>
            <person name="Zeman M."/>
            <person name="Babak V."/>
            <person name="Rajova J."/>
            <person name="Rychlik I."/>
        </authorList>
    </citation>
    <scope>NUCLEOTIDE SEQUENCE</scope>
    <source>
        <strain evidence="1">ET902</strain>
    </source>
</reference>
<feature type="non-terminal residue" evidence="1">
    <location>
        <position position="72"/>
    </location>
</feature>
<comment type="caution">
    <text evidence="1">The sequence shown here is derived from an EMBL/GenBank/DDBJ whole genome shotgun (WGS) entry which is preliminary data.</text>
</comment>
<organism evidence="1 2">
    <name type="scientific">Brachyspira innocens</name>
    <dbReference type="NCBI Taxonomy" id="13264"/>
    <lineage>
        <taxon>Bacteria</taxon>
        <taxon>Pseudomonadati</taxon>
        <taxon>Spirochaetota</taxon>
        <taxon>Spirochaetia</taxon>
        <taxon>Brachyspirales</taxon>
        <taxon>Brachyspiraceae</taxon>
        <taxon>Brachyspira</taxon>
    </lineage>
</organism>
<sequence length="72" mass="8262">MKKDNRNQRFVNKYYIKLTINLQSNGRVFKINSPTGDENKEYGGAGGDNLMVFKINSPTGDENSKYYSLFCE</sequence>
<dbReference type="EMBL" id="JAUPBM010000025">
    <property type="protein sequence ID" value="MDO7019806.1"/>
    <property type="molecule type" value="Genomic_DNA"/>
</dbReference>
<gene>
    <name evidence="1" type="ORF">Q5M86_03340</name>
</gene>
<proteinExistence type="predicted"/>
<evidence type="ECO:0000313" key="2">
    <source>
        <dbReference type="Proteomes" id="UP001175147"/>
    </source>
</evidence>
<protein>
    <submittedName>
        <fullName evidence="1">Uncharacterized protein</fullName>
    </submittedName>
</protein>